<evidence type="ECO:0000256" key="2">
    <source>
        <dbReference type="ARBA" id="ARBA00022801"/>
    </source>
</evidence>
<dbReference type="Gene3D" id="3.20.20.80">
    <property type="entry name" value="Glycosidases"/>
    <property type="match status" value="1"/>
</dbReference>
<dbReference type="PANTHER" id="PTHR42732">
    <property type="entry name" value="BETA-GALACTOSIDASE"/>
    <property type="match status" value="1"/>
</dbReference>
<dbReference type="PANTHER" id="PTHR42732:SF1">
    <property type="entry name" value="BETA-MANNOSIDASE"/>
    <property type="match status" value="1"/>
</dbReference>
<protein>
    <recommendedName>
        <fullName evidence="9">Beta-galactosidase</fullName>
    </recommendedName>
</protein>
<reference evidence="7" key="2">
    <citation type="submission" date="2021-04" db="EMBL/GenBank/DDBJ databases">
        <authorList>
            <person name="Gilroy R."/>
        </authorList>
    </citation>
    <scope>NUCLEOTIDE SEQUENCE</scope>
    <source>
        <strain evidence="7">ChiSxjej3B15-24422</strain>
    </source>
</reference>
<comment type="similarity">
    <text evidence="1">Belongs to the glycosyl hydrolase 2 family.</text>
</comment>
<dbReference type="SUPFAM" id="SSF49785">
    <property type="entry name" value="Galactose-binding domain-like"/>
    <property type="match status" value="1"/>
</dbReference>
<dbReference type="AlphaFoldDB" id="A0A9D1YNJ7"/>
<dbReference type="Gene3D" id="2.60.120.260">
    <property type="entry name" value="Galactose-binding domain-like"/>
    <property type="match status" value="1"/>
</dbReference>
<keyword evidence="2" id="KW-0378">Hydrolase</keyword>
<dbReference type="InterPro" id="IPR017853">
    <property type="entry name" value="GH"/>
</dbReference>
<dbReference type="Pfam" id="PF00703">
    <property type="entry name" value="Glyco_hydro_2"/>
    <property type="match status" value="1"/>
</dbReference>
<dbReference type="SUPFAM" id="SSF49303">
    <property type="entry name" value="beta-Galactosidase/glucuronidase domain"/>
    <property type="match status" value="1"/>
</dbReference>
<dbReference type="InterPro" id="IPR006103">
    <property type="entry name" value="Glyco_hydro_2_cat"/>
</dbReference>
<dbReference type="InterPro" id="IPR036156">
    <property type="entry name" value="Beta-gal/glucu_dom_sf"/>
</dbReference>
<proteinExistence type="inferred from homology"/>
<reference evidence="7" key="1">
    <citation type="journal article" date="2021" name="PeerJ">
        <title>Extensive microbial diversity within the chicken gut microbiome revealed by metagenomics and culture.</title>
        <authorList>
            <person name="Gilroy R."/>
            <person name="Ravi A."/>
            <person name="Getino M."/>
            <person name="Pursley I."/>
            <person name="Horton D.L."/>
            <person name="Alikhan N.F."/>
            <person name="Baker D."/>
            <person name="Gharbi K."/>
            <person name="Hall N."/>
            <person name="Watson M."/>
            <person name="Adriaenssens E.M."/>
            <person name="Foster-Nyarko E."/>
            <person name="Jarju S."/>
            <person name="Secka A."/>
            <person name="Antonio M."/>
            <person name="Oren A."/>
            <person name="Chaudhuri R.R."/>
            <person name="La Ragione R."/>
            <person name="Hildebrand F."/>
            <person name="Pallen M.J."/>
        </authorList>
    </citation>
    <scope>NUCLEOTIDE SEQUENCE</scope>
    <source>
        <strain evidence="7">ChiSxjej3B15-24422</strain>
    </source>
</reference>
<dbReference type="Pfam" id="PF02837">
    <property type="entry name" value="Glyco_hydro_2_N"/>
    <property type="match status" value="1"/>
</dbReference>
<organism evidence="7 8">
    <name type="scientific">Candidatus Eisenbergiella pullistercoris</name>
    <dbReference type="NCBI Taxonomy" id="2838555"/>
    <lineage>
        <taxon>Bacteria</taxon>
        <taxon>Bacillati</taxon>
        <taxon>Bacillota</taxon>
        <taxon>Clostridia</taxon>
        <taxon>Lachnospirales</taxon>
        <taxon>Lachnospiraceae</taxon>
        <taxon>Eisenbergiella</taxon>
    </lineage>
</organism>
<evidence type="ECO:0000313" key="7">
    <source>
        <dbReference type="EMBL" id="HIY59644.1"/>
    </source>
</evidence>
<evidence type="ECO:0000259" key="5">
    <source>
        <dbReference type="Pfam" id="PF02836"/>
    </source>
</evidence>
<sequence>MTKELKNWIFAAGQDPDCLKNGREVTLPHTWNVEEGLEEYRGTGWYSYTLDVPGEWADRRVRLRFGAAFHEAAVYVNGREAGRHAHSGYTPFTVELTGLLRAGEENRLTVRVSNGFTDELLPFQRSFDWADDGGLIRGVTLLVTGAHFLDRAAVTARPILLKTASAGGRTESCRMEGGPAVLGVSVRLNCPDAEEAGSPVGACIGEEAGSPAGASLAEQSGSPVGVRTGARPEAPAAGLTLAWELFREGREECVLHGSAPCAIFGERKKTADSCGTEREITLKLPERILENVDYWHFDRPALYRLRLTLKNRGVTEDVCETVFGFRDFHTEGSAFYLNGERVRLCGTEWMPGSDPAYGAAETPEQMEKMLKLLKESNCVFTRFHWQQDDFILDWCDRHGILVQEEVPFWGADPQDAGPLQREIAFAQLEEMIAAHGNHPCIFAWGVGNELYAQGEKTIRYIREAAAHAHALDPARCADYVSNTWFENPMTDGTADGDILMINDYIGTWHGDRDEHAELSRLIADNPGRPIVPSEFGLCEPAFAGGDERREQIFLEKMEAYRQHEEIAGTIYFCLNDYRTQMGEDGEGKLRRRVHGSVSMDGTPKPSYYAVQRECAPFTLRREQDQLVLSCRDGLPCYEMRGYLVTLLDEKGKRLGQTLIERLRPGESMRIPAQGAASAAVYRPTGDCAGSYGV</sequence>
<evidence type="ECO:0000259" key="4">
    <source>
        <dbReference type="Pfam" id="PF00703"/>
    </source>
</evidence>
<evidence type="ECO:0000256" key="1">
    <source>
        <dbReference type="ARBA" id="ARBA00007401"/>
    </source>
</evidence>
<dbReference type="Proteomes" id="UP000824007">
    <property type="component" value="Unassembled WGS sequence"/>
</dbReference>
<comment type="caution">
    <text evidence="7">The sequence shown here is derived from an EMBL/GenBank/DDBJ whole genome shotgun (WGS) entry which is preliminary data.</text>
</comment>
<dbReference type="SUPFAM" id="SSF51445">
    <property type="entry name" value="(Trans)glycosidases"/>
    <property type="match status" value="1"/>
</dbReference>
<feature type="domain" description="Glycoside hydrolase family 2 immunoglobulin-like beta-sandwich" evidence="4">
    <location>
        <begin position="286"/>
        <end position="326"/>
    </location>
</feature>
<dbReference type="InterPro" id="IPR051913">
    <property type="entry name" value="GH2_Domain-Containing"/>
</dbReference>
<dbReference type="GO" id="GO:0004553">
    <property type="term" value="F:hydrolase activity, hydrolyzing O-glycosyl compounds"/>
    <property type="evidence" value="ECO:0007669"/>
    <property type="project" value="InterPro"/>
</dbReference>
<dbReference type="InterPro" id="IPR013783">
    <property type="entry name" value="Ig-like_fold"/>
</dbReference>
<dbReference type="InterPro" id="IPR006102">
    <property type="entry name" value="Ig-like_GH2"/>
</dbReference>
<gene>
    <name evidence="7" type="ORF">H9831_03020</name>
</gene>
<evidence type="ECO:0000313" key="8">
    <source>
        <dbReference type="Proteomes" id="UP000824007"/>
    </source>
</evidence>
<feature type="domain" description="Glycoside hydrolase family 2 catalytic" evidence="5">
    <location>
        <begin position="332"/>
        <end position="560"/>
    </location>
</feature>
<evidence type="ECO:0008006" key="9">
    <source>
        <dbReference type="Google" id="ProtNLM"/>
    </source>
</evidence>
<accession>A0A9D1YNJ7</accession>
<dbReference type="InterPro" id="IPR008979">
    <property type="entry name" value="Galactose-bd-like_sf"/>
</dbReference>
<dbReference type="Pfam" id="PF02836">
    <property type="entry name" value="Glyco_hydro_2_C"/>
    <property type="match status" value="1"/>
</dbReference>
<evidence type="ECO:0000259" key="6">
    <source>
        <dbReference type="Pfam" id="PF02837"/>
    </source>
</evidence>
<dbReference type="InterPro" id="IPR006104">
    <property type="entry name" value="Glyco_hydro_2_N"/>
</dbReference>
<dbReference type="Gene3D" id="2.60.40.10">
    <property type="entry name" value="Immunoglobulins"/>
    <property type="match status" value="1"/>
</dbReference>
<dbReference type="GO" id="GO:0005975">
    <property type="term" value="P:carbohydrate metabolic process"/>
    <property type="evidence" value="ECO:0007669"/>
    <property type="project" value="InterPro"/>
</dbReference>
<keyword evidence="3" id="KW-0326">Glycosidase</keyword>
<evidence type="ECO:0000256" key="3">
    <source>
        <dbReference type="ARBA" id="ARBA00023295"/>
    </source>
</evidence>
<feature type="domain" description="Glycosyl hydrolases family 2 sugar binding" evidence="6">
    <location>
        <begin position="26"/>
        <end position="141"/>
    </location>
</feature>
<dbReference type="EMBL" id="DXDD01000040">
    <property type="protein sequence ID" value="HIY59644.1"/>
    <property type="molecule type" value="Genomic_DNA"/>
</dbReference>
<name>A0A9D1YNJ7_9FIRM</name>